<dbReference type="GO" id="GO:0016705">
    <property type="term" value="F:oxidoreductase activity, acting on paired donors, with incorporation or reduction of molecular oxygen"/>
    <property type="evidence" value="ECO:0007669"/>
    <property type="project" value="InterPro"/>
</dbReference>
<proteinExistence type="predicted"/>
<evidence type="ECO:0000313" key="6">
    <source>
        <dbReference type="EMBL" id="CAB4911044.1"/>
    </source>
</evidence>
<evidence type="ECO:0000259" key="3">
    <source>
        <dbReference type="Pfam" id="PF00296"/>
    </source>
</evidence>
<sequence>MEFGYFAQMFVPAHEQAIIPGYEQQRLLENLELSVMCEQFGFKYVWASEHHFLREYSHMPTPEVFLSFVAARTQRIRIASAIVNITAPVNHPVRTAERVAMLDNLSNGRFELGTGRGSSSTEVYGFGIPHVDDTRDLWEESIRQLPRMWGDDIYEYKGNSFSVPPREILPRVVTKPHPPLWVACGNPATFEKAGRLGLGVLCFTIGAPSELKKLIDVYKEAVSKCTDPVGDFINDNVMCVTHLTCLEDRDEAFELNTRIGMRYYQSLCYRWLDSFPKPEGVPDWPDVMPEPTLAELKEQVDMGIIAVGNPDDCAGVAQQYADAGADQLVVSPMTTTMPFATAVESMRLFGEKVIPRFDTDPKYRSDYMRENLVR</sequence>
<dbReference type="EMBL" id="CAFBMH010000051">
    <property type="protein sequence ID" value="CAB4911044.1"/>
    <property type="molecule type" value="Genomic_DNA"/>
</dbReference>
<name>A0A6J7ATA2_9ZZZZ</name>
<feature type="domain" description="Luciferase-like" evidence="3">
    <location>
        <begin position="1"/>
        <end position="327"/>
    </location>
</feature>
<dbReference type="InterPro" id="IPR036661">
    <property type="entry name" value="Luciferase-like_sf"/>
</dbReference>
<dbReference type="InterPro" id="IPR011251">
    <property type="entry name" value="Luciferase-like_dom"/>
</dbReference>
<dbReference type="InterPro" id="IPR050766">
    <property type="entry name" value="Bact_Lucif_Oxidored"/>
</dbReference>
<evidence type="ECO:0000256" key="1">
    <source>
        <dbReference type="ARBA" id="ARBA00023002"/>
    </source>
</evidence>
<dbReference type="PANTHER" id="PTHR30137:SF8">
    <property type="entry name" value="BLR5498 PROTEIN"/>
    <property type="match status" value="1"/>
</dbReference>
<dbReference type="PANTHER" id="PTHR30137">
    <property type="entry name" value="LUCIFERASE-LIKE MONOOXYGENASE"/>
    <property type="match status" value="1"/>
</dbReference>
<dbReference type="AlphaFoldDB" id="A0A6J7ATA2"/>
<protein>
    <submittedName>
        <fullName evidence="5">Unannotated protein</fullName>
    </submittedName>
</protein>
<reference evidence="5" key="1">
    <citation type="submission" date="2020-05" db="EMBL/GenBank/DDBJ databases">
        <authorList>
            <person name="Chiriac C."/>
            <person name="Salcher M."/>
            <person name="Ghai R."/>
            <person name="Kavagutti S V."/>
        </authorList>
    </citation>
    <scope>NUCLEOTIDE SEQUENCE</scope>
</reference>
<evidence type="ECO:0000313" key="5">
    <source>
        <dbReference type="EMBL" id="CAB4835910.1"/>
    </source>
</evidence>
<dbReference type="Pfam" id="PF00296">
    <property type="entry name" value="Bac_luciferase"/>
    <property type="match status" value="1"/>
</dbReference>
<gene>
    <name evidence="4" type="ORF">UFOPK2754_02787</name>
    <name evidence="5" type="ORF">UFOPK3139_02681</name>
    <name evidence="6" type="ORF">UFOPK3543_01509</name>
</gene>
<keyword evidence="1" id="KW-0560">Oxidoreductase</keyword>
<dbReference type="GO" id="GO:0005829">
    <property type="term" value="C:cytosol"/>
    <property type="evidence" value="ECO:0007669"/>
    <property type="project" value="TreeGrafter"/>
</dbReference>
<dbReference type="GO" id="GO:0004497">
    <property type="term" value="F:monooxygenase activity"/>
    <property type="evidence" value="ECO:0007669"/>
    <property type="project" value="UniProtKB-KW"/>
</dbReference>
<organism evidence="5">
    <name type="scientific">freshwater metagenome</name>
    <dbReference type="NCBI Taxonomy" id="449393"/>
    <lineage>
        <taxon>unclassified sequences</taxon>
        <taxon>metagenomes</taxon>
        <taxon>ecological metagenomes</taxon>
    </lineage>
</organism>
<accession>A0A6J7ATA2</accession>
<keyword evidence="2" id="KW-0503">Monooxygenase</keyword>
<dbReference type="EMBL" id="CAFABA010000150">
    <property type="protein sequence ID" value="CAB4835910.1"/>
    <property type="molecule type" value="Genomic_DNA"/>
</dbReference>
<dbReference type="Gene3D" id="3.20.20.30">
    <property type="entry name" value="Luciferase-like domain"/>
    <property type="match status" value="1"/>
</dbReference>
<evidence type="ECO:0000256" key="2">
    <source>
        <dbReference type="ARBA" id="ARBA00023033"/>
    </source>
</evidence>
<dbReference type="EMBL" id="CAEZYR010000143">
    <property type="protein sequence ID" value="CAB4766089.1"/>
    <property type="molecule type" value="Genomic_DNA"/>
</dbReference>
<dbReference type="SUPFAM" id="SSF51679">
    <property type="entry name" value="Bacterial luciferase-like"/>
    <property type="match status" value="1"/>
</dbReference>
<evidence type="ECO:0000313" key="4">
    <source>
        <dbReference type="EMBL" id="CAB4766089.1"/>
    </source>
</evidence>